<accession>A0A919Q740</accession>
<name>A0A919Q740_9MICO</name>
<dbReference type="SUPFAM" id="SSF50199">
    <property type="entry name" value="Staphylococcal nuclease"/>
    <property type="match status" value="1"/>
</dbReference>
<dbReference type="AlphaFoldDB" id="A0A919Q740"/>
<evidence type="ECO:0000259" key="2">
    <source>
        <dbReference type="PROSITE" id="PS50830"/>
    </source>
</evidence>
<dbReference type="InterPro" id="IPR035437">
    <property type="entry name" value="SNase_OB-fold_sf"/>
</dbReference>
<dbReference type="Gene3D" id="2.40.50.90">
    <property type="match status" value="1"/>
</dbReference>
<organism evidence="3 4">
    <name type="scientific">Demequina activiva</name>
    <dbReference type="NCBI Taxonomy" id="1582364"/>
    <lineage>
        <taxon>Bacteria</taxon>
        <taxon>Bacillati</taxon>
        <taxon>Actinomycetota</taxon>
        <taxon>Actinomycetes</taxon>
        <taxon>Micrococcales</taxon>
        <taxon>Demequinaceae</taxon>
        <taxon>Demequina</taxon>
    </lineage>
</organism>
<comment type="caution">
    <text evidence="3">The sequence shown here is derived from an EMBL/GenBank/DDBJ whole genome shotgun (WGS) entry which is preliminary data.</text>
</comment>
<evidence type="ECO:0000313" key="4">
    <source>
        <dbReference type="Proteomes" id="UP000652354"/>
    </source>
</evidence>
<keyword evidence="1" id="KW-1133">Transmembrane helix</keyword>
<dbReference type="EMBL" id="BONR01000003">
    <property type="protein sequence ID" value="GIG55010.1"/>
    <property type="molecule type" value="Genomic_DNA"/>
</dbReference>
<reference evidence="3" key="1">
    <citation type="submission" date="2021-01" db="EMBL/GenBank/DDBJ databases">
        <title>Whole genome shotgun sequence of Demequina activiva NBRC 110675.</title>
        <authorList>
            <person name="Komaki H."/>
            <person name="Tamura T."/>
        </authorList>
    </citation>
    <scope>NUCLEOTIDE SEQUENCE</scope>
    <source>
        <strain evidence="3">NBRC 110675</strain>
    </source>
</reference>
<gene>
    <name evidence="3" type="ORF">Dac01nite_17620</name>
</gene>
<proteinExistence type="predicted"/>
<dbReference type="InterPro" id="IPR016071">
    <property type="entry name" value="Staphylococal_nuclease_OB-fold"/>
</dbReference>
<feature type="domain" description="TNase-like" evidence="2">
    <location>
        <begin position="51"/>
        <end position="165"/>
    </location>
</feature>
<dbReference type="Pfam" id="PF00565">
    <property type="entry name" value="SNase"/>
    <property type="match status" value="1"/>
</dbReference>
<protein>
    <recommendedName>
        <fullName evidence="2">TNase-like domain-containing protein</fullName>
    </recommendedName>
</protein>
<keyword evidence="1" id="KW-0472">Membrane</keyword>
<evidence type="ECO:0000313" key="3">
    <source>
        <dbReference type="EMBL" id="GIG55010.1"/>
    </source>
</evidence>
<dbReference type="Proteomes" id="UP000652354">
    <property type="component" value="Unassembled WGS sequence"/>
</dbReference>
<evidence type="ECO:0000256" key="1">
    <source>
        <dbReference type="SAM" id="Phobius"/>
    </source>
</evidence>
<feature type="transmembrane region" description="Helical" evidence="1">
    <location>
        <begin position="7"/>
        <end position="29"/>
    </location>
</feature>
<dbReference type="PROSITE" id="PS50830">
    <property type="entry name" value="TNASE_3"/>
    <property type="match status" value="1"/>
</dbReference>
<keyword evidence="1" id="KW-0812">Transmembrane</keyword>
<sequence>MSTVYRALLIVSIIAVMIWGWSFLLPAILGDDGDGEGQATGASAVPELWTVTHVYDGDSMEVTRDGVVEDVRVIGIDTPERGECGADQAREAAQVTLLDQQVALIPGAQTDRDTYDRLLRYVEIGTEDYGREMIEFGFAIARYDSRSGQPHDREDDYRELDAQVEHLCPDFDGAAG</sequence>
<keyword evidence="4" id="KW-1185">Reference proteome</keyword>